<dbReference type="Proteomes" id="UP001321526">
    <property type="component" value="Chromosome"/>
</dbReference>
<feature type="domain" description="HTH araC/xylS-type" evidence="4">
    <location>
        <begin position="160"/>
        <end position="257"/>
    </location>
</feature>
<dbReference type="Pfam" id="PF02311">
    <property type="entry name" value="AraC_binding"/>
    <property type="match status" value="1"/>
</dbReference>
<keyword evidence="1" id="KW-0805">Transcription regulation</keyword>
<dbReference type="RefSeq" id="WP_282236258.1">
    <property type="nucleotide sequence ID" value="NZ_CP035631.1"/>
</dbReference>
<keyword evidence="2" id="KW-0238">DNA-binding</keyword>
<gene>
    <name evidence="5" type="ORF">EVC62_11465</name>
</gene>
<evidence type="ECO:0000256" key="1">
    <source>
        <dbReference type="ARBA" id="ARBA00023015"/>
    </source>
</evidence>
<dbReference type="Pfam" id="PF12833">
    <property type="entry name" value="HTH_18"/>
    <property type="match status" value="1"/>
</dbReference>
<dbReference type="SUPFAM" id="SSF46689">
    <property type="entry name" value="Homeodomain-like"/>
    <property type="match status" value="1"/>
</dbReference>
<dbReference type="SMART" id="SM00342">
    <property type="entry name" value="HTH_ARAC"/>
    <property type="match status" value="1"/>
</dbReference>
<dbReference type="InterPro" id="IPR011051">
    <property type="entry name" value="RmlC_Cupin_sf"/>
</dbReference>
<evidence type="ECO:0000259" key="4">
    <source>
        <dbReference type="PROSITE" id="PS01124"/>
    </source>
</evidence>
<dbReference type="PANTHER" id="PTHR11019:SF199">
    <property type="entry name" value="HTH-TYPE TRANSCRIPTIONAL REGULATOR NIMR"/>
    <property type="match status" value="1"/>
</dbReference>
<dbReference type="PANTHER" id="PTHR11019">
    <property type="entry name" value="HTH-TYPE TRANSCRIPTIONAL REGULATOR NIMR"/>
    <property type="match status" value="1"/>
</dbReference>
<proteinExistence type="predicted"/>
<evidence type="ECO:0000256" key="2">
    <source>
        <dbReference type="ARBA" id="ARBA00023125"/>
    </source>
</evidence>
<keyword evidence="6" id="KW-1185">Reference proteome</keyword>
<evidence type="ECO:0000313" key="5">
    <source>
        <dbReference type="EMBL" id="WFF43599.1"/>
    </source>
</evidence>
<dbReference type="InterPro" id="IPR009057">
    <property type="entry name" value="Homeodomain-like_sf"/>
</dbReference>
<evidence type="ECO:0000256" key="3">
    <source>
        <dbReference type="ARBA" id="ARBA00023163"/>
    </source>
</evidence>
<dbReference type="SUPFAM" id="SSF51182">
    <property type="entry name" value="RmlC-like cupins"/>
    <property type="match status" value="1"/>
</dbReference>
<organism evidence="5 6">
    <name type="scientific">Salinicola endophyticus</name>
    <dbReference type="NCBI Taxonomy" id="1949083"/>
    <lineage>
        <taxon>Bacteria</taxon>
        <taxon>Pseudomonadati</taxon>
        <taxon>Pseudomonadota</taxon>
        <taxon>Gammaproteobacteria</taxon>
        <taxon>Oceanospirillales</taxon>
        <taxon>Halomonadaceae</taxon>
        <taxon>Salinicola</taxon>
    </lineage>
</organism>
<name>A0ABY8FUW6_9GAMM</name>
<dbReference type="PROSITE" id="PS01124">
    <property type="entry name" value="HTH_ARAC_FAMILY_2"/>
    <property type="match status" value="1"/>
</dbReference>
<keyword evidence="3" id="KW-0804">Transcription</keyword>
<sequence>MRTPMLDPSRADSSEGPPVLVVARCDEQGRTTPRHTHARGQWLGTSKGLITVDGDHGRWVVPATYAMWVPPDVPHGMSSHGDFEGWSAYVAPAHCVHFPSTPYLCLMSPLWLEMVRRLAGDTRGPDDPAHRRLALALLDEACAAPHEPLGLPYPSDSRLRRVADAIARCPQDERRLSEWAIWAHVSTRTLSRRFVKETGFTLTQWRQRARLLRSLELLASGETVQSAALTLGYTSASAFIARFHGVFGCTPGRYAAGEPIHVSLATPSGMADSTVDAADQ</sequence>
<dbReference type="InterPro" id="IPR003313">
    <property type="entry name" value="AraC-bd"/>
</dbReference>
<dbReference type="CDD" id="cd06124">
    <property type="entry name" value="cupin_NimR-like_N"/>
    <property type="match status" value="1"/>
</dbReference>
<evidence type="ECO:0000313" key="6">
    <source>
        <dbReference type="Proteomes" id="UP001321526"/>
    </source>
</evidence>
<dbReference type="Gene3D" id="2.60.120.10">
    <property type="entry name" value="Jelly Rolls"/>
    <property type="match status" value="1"/>
</dbReference>
<accession>A0ABY8FUW6</accession>
<reference evidence="5 6" key="1">
    <citation type="submission" date="2019-01" db="EMBL/GenBank/DDBJ databases">
        <title>Genome sequence of Salinicola endophyticus REST5.</title>
        <authorList>
            <person name="Nascimento F.X."/>
        </authorList>
    </citation>
    <scope>NUCLEOTIDE SEQUENCE [LARGE SCALE GENOMIC DNA]</scope>
    <source>
        <strain evidence="5 6">REST5</strain>
    </source>
</reference>
<protein>
    <submittedName>
        <fullName evidence="5">AraC family transcriptional regulator</fullName>
    </submittedName>
</protein>
<dbReference type="EMBL" id="CP035631">
    <property type="protein sequence ID" value="WFF43599.1"/>
    <property type="molecule type" value="Genomic_DNA"/>
</dbReference>
<dbReference type="Gene3D" id="1.10.10.60">
    <property type="entry name" value="Homeodomain-like"/>
    <property type="match status" value="1"/>
</dbReference>
<dbReference type="InterPro" id="IPR014710">
    <property type="entry name" value="RmlC-like_jellyroll"/>
</dbReference>
<dbReference type="InterPro" id="IPR018060">
    <property type="entry name" value="HTH_AraC"/>
</dbReference>